<proteinExistence type="predicted"/>
<dbReference type="Proteomes" id="UP000005237">
    <property type="component" value="Unassembled WGS sequence"/>
</dbReference>
<keyword evidence="3" id="KW-1185">Reference proteome</keyword>
<keyword evidence="1" id="KW-0472">Membrane</keyword>
<keyword evidence="1" id="KW-0812">Transmembrane</keyword>
<name>A0A8R1DRG8_CAEJA</name>
<evidence type="ECO:0000313" key="3">
    <source>
        <dbReference type="Proteomes" id="UP000005237"/>
    </source>
</evidence>
<evidence type="ECO:0000313" key="2">
    <source>
        <dbReference type="EnsemblMetazoa" id="CJA10242.1"/>
    </source>
</evidence>
<organism evidence="2 3">
    <name type="scientific">Caenorhabditis japonica</name>
    <dbReference type="NCBI Taxonomy" id="281687"/>
    <lineage>
        <taxon>Eukaryota</taxon>
        <taxon>Metazoa</taxon>
        <taxon>Ecdysozoa</taxon>
        <taxon>Nematoda</taxon>
        <taxon>Chromadorea</taxon>
        <taxon>Rhabditida</taxon>
        <taxon>Rhabditina</taxon>
        <taxon>Rhabditomorpha</taxon>
        <taxon>Rhabditoidea</taxon>
        <taxon>Rhabditidae</taxon>
        <taxon>Peloderinae</taxon>
        <taxon>Caenorhabditis</taxon>
    </lineage>
</organism>
<keyword evidence="1" id="KW-1133">Transmembrane helix</keyword>
<feature type="transmembrane region" description="Helical" evidence="1">
    <location>
        <begin position="21"/>
        <end position="38"/>
    </location>
</feature>
<evidence type="ECO:0000256" key="1">
    <source>
        <dbReference type="SAM" id="Phobius"/>
    </source>
</evidence>
<protein>
    <submittedName>
        <fullName evidence="2">Uncharacterized protein</fullName>
    </submittedName>
</protein>
<reference evidence="3" key="1">
    <citation type="submission" date="2010-08" db="EMBL/GenBank/DDBJ databases">
        <authorList>
            <consortium name="Caenorhabditis japonica Sequencing Consortium"/>
            <person name="Wilson R.K."/>
        </authorList>
    </citation>
    <scope>NUCLEOTIDE SEQUENCE [LARGE SCALE GENOMIC DNA]</scope>
    <source>
        <strain evidence="3">DF5081</strain>
    </source>
</reference>
<dbReference type="AlphaFoldDB" id="A0A8R1DRG8"/>
<dbReference type="EnsemblMetazoa" id="CJA10242.1">
    <property type="protein sequence ID" value="CJA10242.1"/>
    <property type="gene ID" value="WBGene00129446"/>
</dbReference>
<accession>A0A8R1DRG8</accession>
<reference evidence="2" key="2">
    <citation type="submission" date="2022-06" db="UniProtKB">
        <authorList>
            <consortium name="EnsemblMetazoa"/>
        </authorList>
    </citation>
    <scope>IDENTIFICATION</scope>
    <source>
        <strain evidence="2">DF5081</strain>
    </source>
</reference>
<sequence length="43" mass="4940">RSAFDHVKKWAEFDGKRGRRLGYRWTTIGTDIIAIFGVKDGVD</sequence>